<evidence type="ECO:0000313" key="2">
    <source>
        <dbReference type="EMBL" id="OEK05351.1"/>
    </source>
</evidence>
<gene>
    <name evidence="2" type="ORF">BFP71_18335</name>
</gene>
<dbReference type="EMBL" id="MDGQ01000005">
    <property type="protein sequence ID" value="OEK05351.1"/>
    <property type="molecule type" value="Genomic_DNA"/>
</dbReference>
<feature type="region of interest" description="Disordered" evidence="1">
    <location>
        <begin position="134"/>
        <end position="179"/>
    </location>
</feature>
<protein>
    <recommendedName>
        <fullName evidence="4">DNA-binding protein</fullName>
    </recommendedName>
</protein>
<dbReference type="Proteomes" id="UP000095552">
    <property type="component" value="Unassembled WGS sequence"/>
</dbReference>
<feature type="compositionally biased region" description="Acidic residues" evidence="1">
    <location>
        <begin position="155"/>
        <end position="164"/>
    </location>
</feature>
<dbReference type="STRING" id="1563681.BFP71_18335"/>
<evidence type="ECO:0008006" key="4">
    <source>
        <dbReference type="Google" id="ProtNLM"/>
    </source>
</evidence>
<comment type="caution">
    <text evidence="2">The sequence shown here is derived from an EMBL/GenBank/DDBJ whole genome shotgun (WGS) entry which is preliminary data.</text>
</comment>
<organism evidence="2 3">
    <name type="scientific">Roseivirga misakiensis</name>
    <dbReference type="NCBI Taxonomy" id="1563681"/>
    <lineage>
        <taxon>Bacteria</taxon>
        <taxon>Pseudomonadati</taxon>
        <taxon>Bacteroidota</taxon>
        <taxon>Cytophagia</taxon>
        <taxon>Cytophagales</taxon>
        <taxon>Roseivirgaceae</taxon>
        <taxon>Roseivirga</taxon>
    </lineage>
</organism>
<reference evidence="2 3" key="1">
    <citation type="submission" date="2016-08" db="EMBL/GenBank/DDBJ databases">
        <title>Draft genome of Fabibacter sp. strain SK-8.</title>
        <authorList>
            <person name="Wong S.-K."/>
            <person name="Hamasaki K."/>
            <person name="Yoshizawa S."/>
        </authorList>
    </citation>
    <scope>NUCLEOTIDE SEQUENCE [LARGE SCALE GENOMIC DNA]</scope>
    <source>
        <strain evidence="2 3">SK-8</strain>
    </source>
</reference>
<proteinExistence type="predicted"/>
<evidence type="ECO:0000256" key="1">
    <source>
        <dbReference type="SAM" id="MobiDB-lite"/>
    </source>
</evidence>
<keyword evidence="3" id="KW-1185">Reference proteome</keyword>
<sequence>MKALREFDIHIFKLSNGEHNYQFDISDSFFELFENEMFSKGKLIANVSLQKSSSMIQMDFQVEGIVELTCDRSLDLFDHPLSFESRMLFKYGDEEKELSEDVMVITKDCQTINVADLLFEFIGLEVPMKKLHPRFQEEEDDNDDELVVVYSSKEEGDEQEEEGDVDPRWAALKNLKNNK</sequence>
<dbReference type="Pfam" id="PF02620">
    <property type="entry name" value="YceD"/>
    <property type="match status" value="1"/>
</dbReference>
<dbReference type="RefSeq" id="WP_069836855.1">
    <property type="nucleotide sequence ID" value="NZ_MDGQ01000005.1"/>
</dbReference>
<feature type="compositionally biased region" description="Acidic residues" evidence="1">
    <location>
        <begin position="137"/>
        <end position="146"/>
    </location>
</feature>
<dbReference type="AlphaFoldDB" id="A0A1E5T1W4"/>
<accession>A0A1E5T1W4</accession>
<dbReference type="InterPro" id="IPR003772">
    <property type="entry name" value="YceD"/>
</dbReference>
<name>A0A1E5T1W4_9BACT</name>
<dbReference type="OrthoDB" id="1524821at2"/>
<evidence type="ECO:0000313" key="3">
    <source>
        <dbReference type="Proteomes" id="UP000095552"/>
    </source>
</evidence>